<dbReference type="Pfam" id="PF05478">
    <property type="entry name" value="Prominin"/>
    <property type="match status" value="2"/>
</dbReference>
<accession>A0ABY7FJ09</accession>
<keyword evidence="6" id="KW-0325">Glycoprotein</keyword>
<keyword evidence="4 7" id="KW-1133">Transmembrane helix</keyword>
<sequence>MWVAIWGWTLCLVLPVHAVDPVFTPEILSDAAGNTADSASMITWAGWPATEGYLLSEPSRTSEGLSTYYSMVHGFIDAVFAKGFPDDVLELVMTQNFTSFNTDVVSTNVTFFAGFACTIVVGLLFILIFPIVACCFCCCRCCDIDVLLGIPVRDEIKTETNISFALASAGTIVTEMDDVDSALTNVENTMTELTTSINALNESLANITTSMDDIFANCPACPVAGRPDYSSATVSIDMSQFPNDDMASARSSMDDAKNTNMTDEMQKAELEVDNIPETVKNDSNQAMTDMKSDIDSIRADLDDILSSIDDVNDEVQGGSETGSFTELVGLCGTTTVTIPYERGAMSNCGGRCLIT</sequence>
<evidence type="ECO:0000256" key="1">
    <source>
        <dbReference type="ARBA" id="ARBA00004141"/>
    </source>
</evidence>
<evidence type="ECO:0000313" key="9">
    <source>
        <dbReference type="EMBL" id="WAR20736.1"/>
    </source>
</evidence>
<evidence type="ECO:0000256" key="4">
    <source>
        <dbReference type="ARBA" id="ARBA00022989"/>
    </source>
</evidence>
<keyword evidence="8" id="KW-0732">Signal</keyword>
<gene>
    <name evidence="9" type="ORF">MAR_014710</name>
</gene>
<evidence type="ECO:0000256" key="5">
    <source>
        <dbReference type="ARBA" id="ARBA00023136"/>
    </source>
</evidence>
<feature type="signal peptide" evidence="8">
    <location>
        <begin position="1"/>
        <end position="18"/>
    </location>
</feature>
<comment type="subcellular location">
    <subcellularLocation>
        <location evidence="1">Membrane</location>
        <topology evidence="1">Multi-pass membrane protein</topology>
    </subcellularLocation>
</comment>
<name>A0ABY7FJ09_MYAAR</name>
<dbReference type="PANTHER" id="PTHR22730:SF1">
    <property type="entry name" value="PROMININ-LIKE PROTEIN"/>
    <property type="match status" value="1"/>
</dbReference>
<reference evidence="9" key="1">
    <citation type="submission" date="2022-11" db="EMBL/GenBank/DDBJ databases">
        <title>Centuries of genome instability and evolution in soft-shell clam transmissible cancer (bioRxiv).</title>
        <authorList>
            <person name="Hart S.F.M."/>
            <person name="Yonemitsu M.A."/>
            <person name="Giersch R.M."/>
            <person name="Beal B.F."/>
            <person name="Arriagada G."/>
            <person name="Davis B.W."/>
            <person name="Ostrander E.A."/>
            <person name="Goff S.P."/>
            <person name="Metzger M.J."/>
        </authorList>
    </citation>
    <scope>NUCLEOTIDE SEQUENCE</scope>
    <source>
        <strain evidence="9">MELC-2E11</strain>
        <tissue evidence="9">Siphon/mantle</tissue>
    </source>
</reference>
<protein>
    <submittedName>
        <fullName evidence="9">PROM1-like protein</fullName>
    </submittedName>
</protein>
<dbReference type="InterPro" id="IPR008795">
    <property type="entry name" value="Prominin"/>
</dbReference>
<comment type="similarity">
    <text evidence="2">Belongs to the prominin family.</text>
</comment>
<keyword evidence="10" id="KW-1185">Reference proteome</keyword>
<evidence type="ECO:0000256" key="3">
    <source>
        <dbReference type="ARBA" id="ARBA00022692"/>
    </source>
</evidence>
<evidence type="ECO:0000256" key="6">
    <source>
        <dbReference type="ARBA" id="ARBA00023180"/>
    </source>
</evidence>
<dbReference type="PANTHER" id="PTHR22730">
    <property type="entry name" value="PROMININ PROM PROTEIN"/>
    <property type="match status" value="1"/>
</dbReference>
<proteinExistence type="inferred from homology"/>
<evidence type="ECO:0000256" key="8">
    <source>
        <dbReference type="SAM" id="SignalP"/>
    </source>
</evidence>
<keyword evidence="3 7" id="KW-0812">Transmembrane</keyword>
<feature type="chain" id="PRO_5046133361" evidence="8">
    <location>
        <begin position="19"/>
        <end position="355"/>
    </location>
</feature>
<keyword evidence="5 7" id="KW-0472">Membrane</keyword>
<evidence type="ECO:0000256" key="7">
    <source>
        <dbReference type="SAM" id="Phobius"/>
    </source>
</evidence>
<evidence type="ECO:0000256" key="2">
    <source>
        <dbReference type="ARBA" id="ARBA00006058"/>
    </source>
</evidence>
<dbReference type="Proteomes" id="UP001164746">
    <property type="component" value="Chromosome 12"/>
</dbReference>
<organism evidence="9 10">
    <name type="scientific">Mya arenaria</name>
    <name type="common">Soft-shell clam</name>
    <dbReference type="NCBI Taxonomy" id="6604"/>
    <lineage>
        <taxon>Eukaryota</taxon>
        <taxon>Metazoa</taxon>
        <taxon>Spiralia</taxon>
        <taxon>Lophotrochozoa</taxon>
        <taxon>Mollusca</taxon>
        <taxon>Bivalvia</taxon>
        <taxon>Autobranchia</taxon>
        <taxon>Heteroconchia</taxon>
        <taxon>Euheterodonta</taxon>
        <taxon>Imparidentia</taxon>
        <taxon>Neoheterodontei</taxon>
        <taxon>Myida</taxon>
        <taxon>Myoidea</taxon>
        <taxon>Myidae</taxon>
        <taxon>Mya</taxon>
    </lineage>
</organism>
<feature type="transmembrane region" description="Helical" evidence="7">
    <location>
        <begin position="111"/>
        <end position="139"/>
    </location>
</feature>
<evidence type="ECO:0000313" key="10">
    <source>
        <dbReference type="Proteomes" id="UP001164746"/>
    </source>
</evidence>
<dbReference type="EMBL" id="CP111023">
    <property type="protein sequence ID" value="WAR20736.1"/>
    <property type="molecule type" value="Genomic_DNA"/>
</dbReference>